<evidence type="ECO:0000313" key="3">
    <source>
        <dbReference type="Proteomes" id="UP000800036"/>
    </source>
</evidence>
<dbReference type="EMBL" id="ML976706">
    <property type="protein sequence ID" value="KAF1969761.1"/>
    <property type="molecule type" value="Genomic_DNA"/>
</dbReference>
<protein>
    <submittedName>
        <fullName evidence="2">Uncharacterized protein</fullName>
    </submittedName>
</protein>
<evidence type="ECO:0000256" key="1">
    <source>
        <dbReference type="SAM" id="MobiDB-lite"/>
    </source>
</evidence>
<gene>
    <name evidence="2" type="ORF">BU23DRAFT_601367</name>
</gene>
<dbReference type="AlphaFoldDB" id="A0A6A5UXP6"/>
<organism evidence="2 3">
    <name type="scientific">Bimuria novae-zelandiae CBS 107.79</name>
    <dbReference type="NCBI Taxonomy" id="1447943"/>
    <lineage>
        <taxon>Eukaryota</taxon>
        <taxon>Fungi</taxon>
        <taxon>Dikarya</taxon>
        <taxon>Ascomycota</taxon>
        <taxon>Pezizomycotina</taxon>
        <taxon>Dothideomycetes</taxon>
        <taxon>Pleosporomycetidae</taxon>
        <taxon>Pleosporales</taxon>
        <taxon>Massarineae</taxon>
        <taxon>Didymosphaeriaceae</taxon>
        <taxon>Bimuria</taxon>
    </lineage>
</organism>
<keyword evidence="3" id="KW-1185">Reference proteome</keyword>
<feature type="region of interest" description="Disordered" evidence="1">
    <location>
        <begin position="1"/>
        <end position="39"/>
    </location>
</feature>
<reference evidence="2" key="1">
    <citation type="journal article" date="2020" name="Stud. Mycol.">
        <title>101 Dothideomycetes genomes: a test case for predicting lifestyles and emergence of pathogens.</title>
        <authorList>
            <person name="Haridas S."/>
            <person name="Albert R."/>
            <person name="Binder M."/>
            <person name="Bloem J."/>
            <person name="Labutti K."/>
            <person name="Salamov A."/>
            <person name="Andreopoulos B."/>
            <person name="Baker S."/>
            <person name="Barry K."/>
            <person name="Bills G."/>
            <person name="Bluhm B."/>
            <person name="Cannon C."/>
            <person name="Castanera R."/>
            <person name="Culley D."/>
            <person name="Daum C."/>
            <person name="Ezra D."/>
            <person name="Gonzalez J."/>
            <person name="Henrissat B."/>
            <person name="Kuo A."/>
            <person name="Liang C."/>
            <person name="Lipzen A."/>
            <person name="Lutzoni F."/>
            <person name="Magnuson J."/>
            <person name="Mondo S."/>
            <person name="Nolan M."/>
            <person name="Ohm R."/>
            <person name="Pangilinan J."/>
            <person name="Park H.-J."/>
            <person name="Ramirez L."/>
            <person name="Alfaro M."/>
            <person name="Sun H."/>
            <person name="Tritt A."/>
            <person name="Yoshinaga Y."/>
            <person name="Zwiers L.-H."/>
            <person name="Turgeon B."/>
            <person name="Goodwin S."/>
            <person name="Spatafora J."/>
            <person name="Crous P."/>
            <person name="Grigoriev I."/>
        </authorList>
    </citation>
    <scope>NUCLEOTIDE SEQUENCE</scope>
    <source>
        <strain evidence="2">CBS 107.79</strain>
    </source>
</reference>
<feature type="region of interest" description="Disordered" evidence="1">
    <location>
        <begin position="156"/>
        <end position="187"/>
    </location>
</feature>
<accession>A0A6A5UXP6</accession>
<name>A0A6A5UXP6_9PLEO</name>
<proteinExistence type="predicted"/>
<sequence>MSDPSRQPSEHFPSFDSLPQGPESEFQQEETFATPYLAPEVSYDSPRTYLQSAYGSAIDSTPPSMPMPRVYSAPSAPNQMATCGIDPSCPFLSSPDFLMHQTDPASPLVPFVPAHAPMALTDFAPNNFMAPQVDHAFPRPHISPVPFVPIAPPAQPLPLRPTISNDPPAMPPQQAHHAGPSAPPRPTWRTQNMKVNIKASTFCATGTRHLYFTIPLRLSSESDDFRYTTYSYPLNPTRPFADQIFDLSTVIKHLADIHTLQDDIPTSARECMAELEGQRRVGL</sequence>
<evidence type="ECO:0000313" key="2">
    <source>
        <dbReference type="EMBL" id="KAF1969761.1"/>
    </source>
</evidence>
<dbReference type="Proteomes" id="UP000800036">
    <property type="component" value="Unassembled WGS sequence"/>
</dbReference>